<dbReference type="GO" id="GO:0009116">
    <property type="term" value="P:nucleoside metabolic process"/>
    <property type="evidence" value="ECO:0007669"/>
    <property type="project" value="InterPro"/>
</dbReference>
<dbReference type="Proteomes" id="UP001143548">
    <property type="component" value="Unassembled WGS sequence"/>
</dbReference>
<evidence type="ECO:0000313" key="2">
    <source>
        <dbReference type="EMBL" id="GKZ24012.1"/>
    </source>
</evidence>
<evidence type="ECO:0000256" key="1">
    <source>
        <dbReference type="SAM" id="MobiDB-lite"/>
    </source>
</evidence>
<proteinExistence type="predicted"/>
<comment type="caution">
    <text evidence="2">The sequence shown here is derived from an EMBL/GenBank/DDBJ whole genome shotgun (WGS) entry which is preliminary data.</text>
</comment>
<dbReference type="GO" id="GO:0003824">
    <property type="term" value="F:catalytic activity"/>
    <property type="evidence" value="ECO:0007669"/>
    <property type="project" value="InterPro"/>
</dbReference>
<dbReference type="AlphaFoldDB" id="A0A9W5YXU9"/>
<evidence type="ECO:0008006" key="4">
    <source>
        <dbReference type="Google" id="ProtNLM"/>
    </source>
</evidence>
<organism evidence="2 3">
    <name type="scientific">Aspergillus brasiliensis</name>
    <dbReference type="NCBI Taxonomy" id="319629"/>
    <lineage>
        <taxon>Eukaryota</taxon>
        <taxon>Fungi</taxon>
        <taxon>Dikarya</taxon>
        <taxon>Ascomycota</taxon>
        <taxon>Pezizomycotina</taxon>
        <taxon>Eurotiomycetes</taxon>
        <taxon>Eurotiomycetidae</taxon>
        <taxon>Eurotiales</taxon>
        <taxon>Aspergillaceae</taxon>
        <taxon>Aspergillus</taxon>
        <taxon>Aspergillus subgen. Circumdati</taxon>
    </lineage>
</organism>
<reference evidence="2" key="1">
    <citation type="submission" date="2022-07" db="EMBL/GenBank/DDBJ databases">
        <title>Taxonomy of Aspergillus series Nigri: significant species reduction supported by multi-species coalescent approaches.</title>
        <authorList>
            <person name="Bian C."/>
            <person name="Kusuya Y."/>
            <person name="Sklenar F."/>
            <person name="D'hooge E."/>
            <person name="Yaguchi T."/>
            <person name="Takahashi H."/>
            <person name="Hubka V."/>
        </authorList>
    </citation>
    <scope>NUCLEOTIDE SEQUENCE</scope>
    <source>
        <strain evidence="2">CBS 733.88</strain>
    </source>
</reference>
<sequence>MRPEYLYPGADRDMLFDSGDVHVEKEPTCDNCLSSRRGRTRQHDGPNVFYGFIASGNQLVRDARYRDRLGHENVICVGMEAAGVMRTTTDCLVIRGICDYADSHKNDQWQEYAAATAAAYAKFFLSHMRESVHKFAVKVPSRLEAPTGPVDLQKKKRAAPCADYDQHLVPKKSRRQ</sequence>
<dbReference type="SUPFAM" id="SSF53167">
    <property type="entry name" value="Purine and uridine phosphorylases"/>
    <property type="match status" value="1"/>
</dbReference>
<dbReference type="PANTHER" id="PTHR46082">
    <property type="entry name" value="ATP/GTP-BINDING PROTEIN-RELATED"/>
    <property type="match status" value="1"/>
</dbReference>
<accession>A0A9W5YXU9</accession>
<dbReference type="InterPro" id="IPR053137">
    <property type="entry name" value="NLR-like"/>
</dbReference>
<name>A0A9W5YXU9_9EURO</name>
<dbReference type="Gene3D" id="3.40.50.1580">
    <property type="entry name" value="Nucleoside phosphorylase domain"/>
    <property type="match status" value="1"/>
</dbReference>
<dbReference type="InterPro" id="IPR035994">
    <property type="entry name" value="Nucleoside_phosphorylase_sf"/>
</dbReference>
<feature type="region of interest" description="Disordered" evidence="1">
    <location>
        <begin position="147"/>
        <end position="176"/>
    </location>
</feature>
<protein>
    <recommendedName>
        <fullName evidence="4">Nucleoside phosphorylase domain-containing protein</fullName>
    </recommendedName>
</protein>
<dbReference type="PANTHER" id="PTHR46082:SF11">
    <property type="entry name" value="AAA+ ATPASE DOMAIN-CONTAINING PROTEIN-RELATED"/>
    <property type="match status" value="1"/>
</dbReference>
<evidence type="ECO:0000313" key="3">
    <source>
        <dbReference type="Proteomes" id="UP001143548"/>
    </source>
</evidence>
<gene>
    <name evidence="2" type="ORF">AbraCBS73388_010624</name>
</gene>
<dbReference type="EMBL" id="BROQ01000077">
    <property type="protein sequence ID" value="GKZ24012.1"/>
    <property type="molecule type" value="Genomic_DNA"/>
</dbReference>